<sequence length="169" mass="17489">MSEFHYSRLPDGGINYAELKAAGWNGFKEAFNPANDFKGWGDASKVGKFGKGLGILGTVVTVGNNFSDNIDLSDGLSIGETVNFATDTAIDFGSGAGATAAGAAIGSFFLPPLGTVVGAATGVFINERLNNWKYGDPPKSTVDHVKDGVKKVTKGLGDMFSGLNWGFGG</sequence>
<name>A0ABS3GZG1_9ENTE</name>
<reference evidence="1 2" key="1">
    <citation type="submission" date="2021-03" db="EMBL/GenBank/DDBJ databases">
        <title>Enterococcal diversity collection.</title>
        <authorList>
            <person name="Gilmore M.S."/>
            <person name="Schwartzman J."/>
            <person name="Van Tyne D."/>
            <person name="Martin M."/>
            <person name="Earl A.M."/>
            <person name="Manson A.L."/>
            <person name="Straub T."/>
            <person name="Salamzade R."/>
            <person name="Saavedra J."/>
            <person name="Lebreton F."/>
            <person name="Prichula J."/>
            <person name="Schaufler K."/>
            <person name="Gaca A."/>
            <person name="Sgardioli B."/>
            <person name="Wagenaar J."/>
            <person name="Strong T."/>
        </authorList>
    </citation>
    <scope>NUCLEOTIDE SEQUENCE [LARGE SCALE GENOMIC DNA]</scope>
    <source>
        <strain evidence="1 2">DIV0869a</strain>
    </source>
</reference>
<evidence type="ECO:0000313" key="2">
    <source>
        <dbReference type="Proteomes" id="UP000664632"/>
    </source>
</evidence>
<organism evidence="1 2">
    <name type="scientific">Candidatus Enterococcus ikei</name>
    <dbReference type="NCBI Taxonomy" id="2815326"/>
    <lineage>
        <taxon>Bacteria</taxon>
        <taxon>Bacillati</taxon>
        <taxon>Bacillota</taxon>
        <taxon>Bacilli</taxon>
        <taxon>Lactobacillales</taxon>
        <taxon>Enterococcaceae</taxon>
        <taxon>Enterococcus</taxon>
    </lineage>
</organism>
<dbReference type="Proteomes" id="UP000664632">
    <property type="component" value="Unassembled WGS sequence"/>
</dbReference>
<accession>A0ABS3GZG1</accession>
<protein>
    <recommendedName>
        <fullName evidence="3">Pre-toxin TG domain-containing protein</fullName>
    </recommendedName>
</protein>
<gene>
    <name evidence="1" type="ORF">JZO69_08025</name>
</gene>
<dbReference type="EMBL" id="JAFLWD010000017">
    <property type="protein sequence ID" value="MBO0440303.1"/>
    <property type="molecule type" value="Genomic_DNA"/>
</dbReference>
<evidence type="ECO:0000313" key="1">
    <source>
        <dbReference type="EMBL" id="MBO0440303.1"/>
    </source>
</evidence>
<dbReference type="RefSeq" id="WP_207112363.1">
    <property type="nucleotide sequence ID" value="NZ_JAFLWD010000017.1"/>
</dbReference>
<evidence type="ECO:0008006" key="3">
    <source>
        <dbReference type="Google" id="ProtNLM"/>
    </source>
</evidence>
<comment type="caution">
    <text evidence="1">The sequence shown here is derived from an EMBL/GenBank/DDBJ whole genome shotgun (WGS) entry which is preliminary data.</text>
</comment>
<keyword evidence="2" id="KW-1185">Reference proteome</keyword>
<proteinExistence type="predicted"/>